<dbReference type="InterPro" id="IPR014710">
    <property type="entry name" value="RmlC-like_jellyroll"/>
</dbReference>
<dbReference type="Proteomes" id="UP000037660">
    <property type="component" value="Unassembled WGS sequence"/>
</dbReference>
<dbReference type="STRING" id="1547922.ISF6_0918"/>
<gene>
    <name evidence="12" type="ORF">ISF6_0918</name>
</gene>
<dbReference type="Pfam" id="PF01050">
    <property type="entry name" value="MannoseP_isomer"/>
    <property type="match status" value="1"/>
</dbReference>
<dbReference type="SUPFAM" id="SSF51182">
    <property type="entry name" value="RmlC-like cupins"/>
    <property type="match status" value="1"/>
</dbReference>
<dbReference type="InterPro" id="IPR051161">
    <property type="entry name" value="Mannose-6P_isomerase_type2"/>
</dbReference>
<reference evidence="13" key="1">
    <citation type="submission" date="2015-07" db="EMBL/GenBank/DDBJ databases">
        <title>Discovery of a poly(ethylene terephthalate assimilation.</title>
        <authorList>
            <person name="Yoshida S."/>
            <person name="Hiraga K."/>
            <person name="Takehana T."/>
            <person name="Taniguchi I."/>
            <person name="Yamaji H."/>
            <person name="Maeda Y."/>
            <person name="Toyohara K."/>
            <person name="Miyamoto K."/>
            <person name="Kimura Y."/>
            <person name="Oda K."/>
        </authorList>
    </citation>
    <scope>NUCLEOTIDE SEQUENCE [LARGE SCALE GENOMIC DNA]</scope>
    <source>
        <strain evidence="13">NBRC 110686 / TISTR 2288 / 201-F6</strain>
    </source>
</reference>
<comment type="catalytic activity">
    <reaction evidence="7">
        <text>alpha-D-mannose 1-phosphate + GTP + H(+) = GDP-alpha-D-mannose + diphosphate</text>
        <dbReference type="Rhea" id="RHEA:15229"/>
        <dbReference type="ChEBI" id="CHEBI:15378"/>
        <dbReference type="ChEBI" id="CHEBI:33019"/>
        <dbReference type="ChEBI" id="CHEBI:37565"/>
        <dbReference type="ChEBI" id="CHEBI:57527"/>
        <dbReference type="ChEBI" id="CHEBI:58409"/>
        <dbReference type="EC" id="2.7.7.13"/>
    </reaction>
</comment>
<organism evidence="12 13">
    <name type="scientific">Piscinibacter sakaiensis</name>
    <name type="common">Ideonella sakaiensis</name>
    <dbReference type="NCBI Taxonomy" id="1547922"/>
    <lineage>
        <taxon>Bacteria</taxon>
        <taxon>Pseudomonadati</taxon>
        <taxon>Pseudomonadota</taxon>
        <taxon>Betaproteobacteria</taxon>
        <taxon>Burkholderiales</taxon>
        <taxon>Sphaerotilaceae</taxon>
        <taxon>Piscinibacter</taxon>
    </lineage>
</organism>
<keyword evidence="6" id="KW-0342">GTP-binding</keyword>
<evidence type="ECO:0000256" key="8">
    <source>
        <dbReference type="RuleBase" id="RU004190"/>
    </source>
</evidence>
<dbReference type="Gene3D" id="3.90.550.10">
    <property type="entry name" value="Spore Coat Polysaccharide Biosynthesis Protein SpsA, Chain A"/>
    <property type="match status" value="1"/>
</dbReference>
<dbReference type="FunFam" id="3.90.550.10:FF:000046">
    <property type="entry name" value="Mannose-1-phosphate guanylyltransferase (GDP)"/>
    <property type="match status" value="1"/>
</dbReference>
<protein>
    <recommendedName>
        <fullName evidence="2">mannose-1-phosphate guanylyltransferase</fullName>
        <ecNumber evidence="2">2.7.7.13</ecNumber>
    </recommendedName>
</protein>
<evidence type="ECO:0000313" key="12">
    <source>
        <dbReference type="EMBL" id="GAP35327.1"/>
    </source>
</evidence>
<keyword evidence="5" id="KW-0547">Nucleotide-binding</keyword>
<dbReference type="InterPro" id="IPR005835">
    <property type="entry name" value="NTP_transferase_dom"/>
</dbReference>
<dbReference type="AlphaFoldDB" id="A0A0K8NY44"/>
<name>A0A0K8NY44_PISS1</name>
<keyword evidence="12" id="KW-0413">Isomerase</keyword>
<dbReference type="GO" id="GO:0004475">
    <property type="term" value="F:mannose-1-phosphate guanylyltransferase (GTP) activity"/>
    <property type="evidence" value="ECO:0007669"/>
    <property type="project" value="UniProtKB-EC"/>
</dbReference>
<reference evidence="12 13" key="2">
    <citation type="journal article" date="2016" name="Science">
        <title>A bacterium that degrades and assimilates poly(ethylene terephthalate).</title>
        <authorList>
            <person name="Yoshida S."/>
            <person name="Hiraga K."/>
            <person name="Takehana T."/>
            <person name="Taniguchi I."/>
            <person name="Yamaji H."/>
            <person name="Maeda Y."/>
            <person name="Toyohara K."/>
            <person name="Miyamoto K."/>
            <person name="Kimura Y."/>
            <person name="Oda K."/>
        </authorList>
    </citation>
    <scope>NUCLEOTIDE SEQUENCE [LARGE SCALE GENOMIC DNA]</scope>
    <source>
        <strain evidence="13">NBRC 110686 / TISTR 2288 / 201-F6</strain>
    </source>
</reference>
<dbReference type="EC" id="2.7.7.13" evidence="2"/>
<dbReference type="Pfam" id="PF22640">
    <property type="entry name" value="ManC_GMP_beta-helix"/>
    <property type="match status" value="1"/>
</dbReference>
<keyword evidence="4 12" id="KW-0548">Nucleotidyltransferase</keyword>
<comment type="caution">
    <text evidence="12">The sequence shown here is derived from an EMBL/GenBank/DDBJ whole genome shotgun (WGS) entry which is preliminary data.</text>
</comment>
<evidence type="ECO:0000313" key="13">
    <source>
        <dbReference type="Proteomes" id="UP000037660"/>
    </source>
</evidence>
<dbReference type="InterPro" id="IPR001538">
    <property type="entry name" value="Man6P_isomerase-2_C"/>
</dbReference>
<dbReference type="PANTHER" id="PTHR46390:SF1">
    <property type="entry name" value="MANNOSE-1-PHOSPHATE GUANYLYLTRANSFERASE"/>
    <property type="match status" value="1"/>
</dbReference>
<dbReference type="RefSeq" id="WP_054019372.1">
    <property type="nucleotide sequence ID" value="NZ_BBYR01000017.1"/>
</dbReference>
<dbReference type="GO" id="GO:0016853">
    <property type="term" value="F:isomerase activity"/>
    <property type="evidence" value="ECO:0007669"/>
    <property type="project" value="UniProtKB-KW"/>
</dbReference>
<evidence type="ECO:0000256" key="5">
    <source>
        <dbReference type="ARBA" id="ARBA00022741"/>
    </source>
</evidence>
<dbReference type="GO" id="GO:0000271">
    <property type="term" value="P:polysaccharide biosynthetic process"/>
    <property type="evidence" value="ECO:0007669"/>
    <property type="project" value="InterPro"/>
</dbReference>
<dbReference type="Gene3D" id="2.60.120.10">
    <property type="entry name" value="Jelly Rolls"/>
    <property type="match status" value="1"/>
</dbReference>
<evidence type="ECO:0000256" key="4">
    <source>
        <dbReference type="ARBA" id="ARBA00022695"/>
    </source>
</evidence>
<dbReference type="InterPro" id="IPR011051">
    <property type="entry name" value="RmlC_Cupin_sf"/>
</dbReference>
<accession>A0A0K8NY44</accession>
<dbReference type="SUPFAM" id="SSF53448">
    <property type="entry name" value="Nucleotide-diphospho-sugar transferases"/>
    <property type="match status" value="1"/>
</dbReference>
<evidence type="ECO:0000259" key="10">
    <source>
        <dbReference type="Pfam" id="PF01050"/>
    </source>
</evidence>
<dbReference type="GO" id="GO:0009298">
    <property type="term" value="P:GDP-mannose biosynthetic process"/>
    <property type="evidence" value="ECO:0007669"/>
    <property type="project" value="TreeGrafter"/>
</dbReference>
<dbReference type="Pfam" id="PF00483">
    <property type="entry name" value="NTP_transferase"/>
    <property type="match status" value="1"/>
</dbReference>
<evidence type="ECO:0000256" key="2">
    <source>
        <dbReference type="ARBA" id="ARBA00012387"/>
    </source>
</evidence>
<dbReference type="PANTHER" id="PTHR46390">
    <property type="entry name" value="MANNOSE-1-PHOSPHATE GUANYLYLTRANSFERASE"/>
    <property type="match status" value="1"/>
</dbReference>
<evidence type="ECO:0000256" key="3">
    <source>
        <dbReference type="ARBA" id="ARBA00022679"/>
    </source>
</evidence>
<dbReference type="InterPro" id="IPR049577">
    <property type="entry name" value="GMPP_N"/>
</dbReference>
<evidence type="ECO:0000256" key="7">
    <source>
        <dbReference type="ARBA" id="ARBA00047343"/>
    </source>
</evidence>
<feature type="domain" description="MannoseP isomerase/GMP-like beta-helix" evidence="11">
    <location>
        <begin position="315"/>
        <end position="363"/>
    </location>
</feature>
<dbReference type="GO" id="GO:0005525">
    <property type="term" value="F:GTP binding"/>
    <property type="evidence" value="ECO:0007669"/>
    <property type="project" value="UniProtKB-KW"/>
</dbReference>
<sequence>MSTSNPILVQPVIIAGGSGTRLWPLSRAMYPKQFLVLQGNRSLFQQAAGRLADLACEDLTVTAPTVVGNEEHRFLVLDQLREVAGGQTAAKVLLEPSGRNTAPAMTLAALQAGEQGADPVLVVTPADQTVTDEAAFTEAVRQAVRAAAGGAFVILGIRPDRPETGFGYIRADDTGEAAHKVLQFVEKPDRATAERYLAAGSYFWNSGMFVVRASVWLRALQQFRPDIAAATQAAWAARSADASFVRPGKAEFAQIPAESVDYAVLEKCPGRADVEIRMVPLQAGWSDLGAWDAVWQVSDKDGAGNATVGDALMRDCSDTLVHATSRLVGAVGLDNVVVVETSDAVLVADRSRSQDVKHIVGELQQRSRGEHTLHRKVHRPWGWYDSIDAGPRFQVKRILVKPGASLSLQKHHHRAEHWIVVSGTAEVTNGDQVLTLTENQSTYIPLGQVHRLANPGKMPLEIIEVQSGSYLGEDDIVRFEDTYGRG</sequence>
<keyword evidence="3 12" id="KW-0808">Transferase</keyword>
<evidence type="ECO:0000256" key="6">
    <source>
        <dbReference type="ARBA" id="ARBA00023134"/>
    </source>
</evidence>
<dbReference type="OrthoDB" id="9806359at2"/>
<dbReference type="CDD" id="cd02509">
    <property type="entry name" value="GDP-M1P_Guanylyltransferase"/>
    <property type="match status" value="1"/>
</dbReference>
<evidence type="ECO:0000259" key="11">
    <source>
        <dbReference type="Pfam" id="PF22640"/>
    </source>
</evidence>
<comment type="similarity">
    <text evidence="1 8">Belongs to the mannose-6-phosphate isomerase type 2 family.</text>
</comment>
<evidence type="ECO:0000259" key="9">
    <source>
        <dbReference type="Pfam" id="PF00483"/>
    </source>
</evidence>
<dbReference type="FunFam" id="2.60.120.10:FF:000032">
    <property type="entry name" value="Mannose-1-phosphate guanylyltransferase/mannose-6-phosphate isomerase"/>
    <property type="match status" value="1"/>
</dbReference>
<dbReference type="InterPro" id="IPR029044">
    <property type="entry name" value="Nucleotide-diphossugar_trans"/>
</dbReference>
<feature type="domain" description="Nucleotidyl transferase" evidence="9">
    <location>
        <begin position="11"/>
        <end position="301"/>
    </location>
</feature>
<dbReference type="InterPro" id="IPR054566">
    <property type="entry name" value="ManC/GMP-like_b-helix"/>
</dbReference>
<dbReference type="CDD" id="cd02213">
    <property type="entry name" value="cupin_PMI_typeII_C"/>
    <property type="match status" value="1"/>
</dbReference>
<dbReference type="EMBL" id="BBYR01000017">
    <property type="protein sequence ID" value="GAP35327.1"/>
    <property type="molecule type" value="Genomic_DNA"/>
</dbReference>
<dbReference type="InterPro" id="IPR006375">
    <property type="entry name" value="Man1P_GuaTrfase/Man6P_Isoase"/>
</dbReference>
<proteinExistence type="inferred from homology"/>
<feature type="domain" description="Mannose-6-phosphate isomerase type II C-terminal" evidence="10">
    <location>
        <begin position="368"/>
        <end position="481"/>
    </location>
</feature>
<evidence type="ECO:0000256" key="1">
    <source>
        <dbReference type="ARBA" id="ARBA00006115"/>
    </source>
</evidence>
<keyword evidence="13" id="KW-1185">Reference proteome</keyword>
<dbReference type="NCBIfam" id="TIGR01479">
    <property type="entry name" value="GMP_PMI"/>
    <property type="match status" value="1"/>
</dbReference>